<keyword evidence="5" id="KW-0378">Hydrolase</keyword>
<dbReference type="GO" id="GO:0016787">
    <property type="term" value="F:hydrolase activity"/>
    <property type="evidence" value="ECO:0007669"/>
    <property type="project" value="UniProtKB-KW"/>
</dbReference>
<evidence type="ECO:0000256" key="2">
    <source>
        <dbReference type="ARBA" id="ARBA00022747"/>
    </source>
</evidence>
<dbReference type="InterPro" id="IPR044946">
    <property type="entry name" value="Restrct_endonuc_typeI_TRD_sf"/>
</dbReference>
<dbReference type="EMBL" id="JASKNE010000005">
    <property type="protein sequence ID" value="MDK1685169.1"/>
    <property type="molecule type" value="Genomic_DNA"/>
</dbReference>
<comment type="similarity">
    <text evidence="1">Belongs to the type-I restriction system S methylase family.</text>
</comment>
<keyword evidence="5" id="KW-0614">Plasmid</keyword>
<reference evidence="5" key="1">
    <citation type="submission" date="2023-04" db="EMBL/GenBank/DDBJ databases">
        <title>The environmental microbiomes in feedlot watering bowls are a reservoir of florfenicol resistance for bovine respiratory disease pathogens.</title>
        <authorList>
            <person name="Kos D.W."/>
            <person name="Ruzzini A.C."/>
            <person name="Schreiner B."/>
            <person name="Jelinski M.D."/>
        </authorList>
    </citation>
    <scope>NUCLEOTIDE SEQUENCE</scope>
    <source>
        <strain evidence="5">WB3</strain>
        <plasmid evidence="5">unnamed1</plasmid>
    </source>
</reference>
<name>A0AAW6UZV9_9GAMM</name>
<feature type="domain" description="Type I restriction modification DNA specificity" evidence="4">
    <location>
        <begin position="14"/>
        <end position="197"/>
    </location>
</feature>
<dbReference type="GO" id="GO:0004519">
    <property type="term" value="F:endonuclease activity"/>
    <property type="evidence" value="ECO:0007669"/>
    <property type="project" value="UniProtKB-KW"/>
</dbReference>
<dbReference type="Gene3D" id="1.10.287.1120">
    <property type="entry name" value="Bipartite methylase S protein"/>
    <property type="match status" value="1"/>
</dbReference>
<dbReference type="Proteomes" id="UP001241935">
    <property type="component" value="Unassembled WGS sequence"/>
</dbReference>
<keyword evidence="5" id="KW-0540">Nuclease</keyword>
<dbReference type="Pfam" id="PF01420">
    <property type="entry name" value="Methylase_S"/>
    <property type="match status" value="2"/>
</dbReference>
<feature type="domain" description="Type I restriction modification DNA specificity" evidence="4">
    <location>
        <begin position="225"/>
        <end position="403"/>
    </location>
</feature>
<gene>
    <name evidence="5" type="ORF">QOR41_15425</name>
</gene>
<dbReference type="PANTHER" id="PTHR30408">
    <property type="entry name" value="TYPE-1 RESTRICTION ENZYME ECOKI SPECIFICITY PROTEIN"/>
    <property type="match status" value="1"/>
</dbReference>
<dbReference type="AlphaFoldDB" id="A0AAW6UZV9"/>
<dbReference type="EC" id="3.1.21.-" evidence="5"/>
<geneLocation type="plasmid" evidence="5">
    <name>unnamed1</name>
</geneLocation>
<accession>A0AAW6UZV9</accession>
<evidence type="ECO:0000256" key="1">
    <source>
        <dbReference type="ARBA" id="ARBA00010923"/>
    </source>
</evidence>
<dbReference type="PANTHER" id="PTHR30408:SF12">
    <property type="entry name" value="TYPE I RESTRICTION ENZYME MJAVIII SPECIFICITY SUBUNIT"/>
    <property type="match status" value="1"/>
</dbReference>
<sequence length="416" mass="47489">MIVPKLRFKGFDQDWTGLKIKDLVKSLDAGVSVNSEDVEPKEDEYSVLKTSCISSGYFDENERKRVLQDGEIQRLKEPVLDDSILMSRMNTPLLVGMNAYVFKAPKNTFLPDRLWQLKIDDNKTVTRWLAFYLGSDQGLNQIRDLASGTSNSMKNITKPDVLNLDLFVPSKEEQTKIASFLSTVDEKISRLTQKHQLLNQYKQGMMQKLFSQQFRFKADDGSEFEEWEEKKLGDIFKVTSGATPLRSDERFFKDADISWVKTTDLNNGLILKTEEKISQIALQETSVKILPKGTVFVAMYGGFNQIGRTGLLVKEAACNQALSAIYPNQNINSYFLLAYLNYKVEDWKNFAASSRKDPNITKSDVLAFPFIYPIDLKEQTKIANFLSAIDQKIEVVAQQIEQAKTWKKGLLQQMFV</sequence>
<evidence type="ECO:0000313" key="5">
    <source>
        <dbReference type="EMBL" id="MDK1685169.1"/>
    </source>
</evidence>
<evidence type="ECO:0000259" key="4">
    <source>
        <dbReference type="Pfam" id="PF01420"/>
    </source>
</evidence>
<evidence type="ECO:0000256" key="3">
    <source>
        <dbReference type="ARBA" id="ARBA00023125"/>
    </source>
</evidence>
<organism evidence="5 6">
    <name type="scientific">Acinetobacter terrestris</name>
    <dbReference type="NCBI Taxonomy" id="2529843"/>
    <lineage>
        <taxon>Bacteria</taxon>
        <taxon>Pseudomonadati</taxon>
        <taxon>Pseudomonadota</taxon>
        <taxon>Gammaproteobacteria</taxon>
        <taxon>Moraxellales</taxon>
        <taxon>Moraxellaceae</taxon>
        <taxon>Acinetobacter</taxon>
        <taxon>Acinetobacter Taxon 24</taxon>
    </lineage>
</organism>
<keyword evidence="2" id="KW-0680">Restriction system</keyword>
<dbReference type="SUPFAM" id="SSF116734">
    <property type="entry name" value="DNA methylase specificity domain"/>
    <property type="match status" value="2"/>
</dbReference>
<dbReference type="Gene3D" id="3.90.220.20">
    <property type="entry name" value="DNA methylase specificity domains"/>
    <property type="match status" value="2"/>
</dbReference>
<dbReference type="InterPro" id="IPR000055">
    <property type="entry name" value="Restrct_endonuc_typeI_TRD"/>
</dbReference>
<evidence type="ECO:0000313" key="6">
    <source>
        <dbReference type="Proteomes" id="UP001241935"/>
    </source>
</evidence>
<dbReference type="CDD" id="cd17276">
    <property type="entry name" value="RMtype1_S_Sau1132ORF3780P-TRD1-CR1_like"/>
    <property type="match status" value="1"/>
</dbReference>
<dbReference type="GO" id="GO:0003677">
    <property type="term" value="F:DNA binding"/>
    <property type="evidence" value="ECO:0007669"/>
    <property type="project" value="UniProtKB-KW"/>
</dbReference>
<keyword evidence="3" id="KW-0238">DNA-binding</keyword>
<dbReference type="GO" id="GO:0009307">
    <property type="term" value="P:DNA restriction-modification system"/>
    <property type="evidence" value="ECO:0007669"/>
    <property type="project" value="UniProtKB-KW"/>
</dbReference>
<protein>
    <submittedName>
        <fullName evidence="5">Restriction endonuclease subunit S</fullName>
        <ecNumber evidence="5">3.1.21.-</ecNumber>
    </submittedName>
</protein>
<dbReference type="InterPro" id="IPR052021">
    <property type="entry name" value="Type-I_RS_S_subunit"/>
</dbReference>
<comment type="caution">
    <text evidence="5">The sequence shown here is derived from an EMBL/GenBank/DDBJ whole genome shotgun (WGS) entry which is preliminary data.</text>
</comment>
<keyword evidence="5" id="KW-0255">Endonuclease</keyword>
<proteinExistence type="inferred from homology"/>